<dbReference type="PANTHER" id="PTHR43273:SF8">
    <property type="entry name" value="RADICAL SAM DOMAIN PROTEIN"/>
    <property type="match status" value="1"/>
</dbReference>
<dbReference type="InterPro" id="IPR026335">
    <property type="entry name" value="rSAM_SPASM_FxsB"/>
</dbReference>
<dbReference type="Pfam" id="PF04055">
    <property type="entry name" value="Radical_SAM"/>
    <property type="match status" value="1"/>
</dbReference>
<evidence type="ECO:0000256" key="5">
    <source>
        <dbReference type="ARBA" id="ARBA00023004"/>
    </source>
</evidence>
<dbReference type="NCBIfam" id="TIGR04267">
    <property type="entry name" value="mod_HExxH"/>
    <property type="match status" value="1"/>
</dbReference>
<organism evidence="8 9">
    <name type="scientific">Chryseobacterium scophthalmum</name>
    <dbReference type="NCBI Taxonomy" id="59733"/>
    <lineage>
        <taxon>Bacteria</taxon>
        <taxon>Pseudomonadati</taxon>
        <taxon>Bacteroidota</taxon>
        <taxon>Flavobacteriia</taxon>
        <taxon>Flavobacteriales</taxon>
        <taxon>Weeksellaceae</taxon>
        <taxon>Chryseobacterium group</taxon>
        <taxon>Chryseobacterium</taxon>
    </lineage>
</organism>
<dbReference type="NCBIfam" id="NF041707">
    <property type="entry name" value="rSAM_YhhB"/>
    <property type="match status" value="1"/>
</dbReference>
<dbReference type="SUPFAM" id="SSF102114">
    <property type="entry name" value="Radical SAM enzymes"/>
    <property type="match status" value="1"/>
</dbReference>
<name>A0A1N6HMN2_9FLAO</name>
<evidence type="ECO:0000313" key="8">
    <source>
        <dbReference type="EMBL" id="SIO21030.1"/>
    </source>
</evidence>
<reference evidence="9" key="1">
    <citation type="submission" date="2016-12" db="EMBL/GenBank/DDBJ databases">
        <authorList>
            <person name="Varghese N."/>
            <person name="Submissions S."/>
        </authorList>
    </citation>
    <scope>NUCLEOTIDE SEQUENCE [LARGE SCALE GENOMIC DNA]</scope>
    <source>
        <strain evidence="9">DSM 16779</strain>
    </source>
</reference>
<dbReference type="GO" id="GO:0046872">
    <property type="term" value="F:metal ion binding"/>
    <property type="evidence" value="ECO:0007669"/>
    <property type="project" value="UniProtKB-KW"/>
</dbReference>
<dbReference type="InterPro" id="IPR000385">
    <property type="entry name" value="MoaA_NifB_PqqE_Fe-S-bd_CS"/>
</dbReference>
<evidence type="ECO:0000313" key="9">
    <source>
        <dbReference type="Proteomes" id="UP000184782"/>
    </source>
</evidence>
<dbReference type="PROSITE" id="PS51918">
    <property type="entry name" value="RADICAL_SAM"/>
    <property type="match status" value="1"/>
</dbReference>
<dbReference type="GO" id="GO:0016491">
    <property type="term" value="F:oxidoreductase activity"/>
    <property type="evidence" value="ECO:0007669"/>
    <property type="project" value="InterPro"/>
</dbReference>
<dbReference type="OrthoDB" id="9808591at2"/>
<keyword evidence="3" id="KW-0949">S-adenosyl-L-methionine</keyword>
<keyword evidence="6" id="KW-0411">Iron-sulfur</keyword>
<dbReference type="STRING" id="59733.SAMN05421769_2672"/>
<proteinExistence type="predicted"/>
<dbReference type="SFLD" id="SFLDS00029">
    <property type="entry name" value="Radical_SAM"/>
    <property type="match status" value="1"/>
</dbReference>
<keyword evidence="5" id="KW-0408">Iron</keyword>
<keyword evidence="2" id="KW-0004">4Fe-4S</keyword>
<dbReference type="GO" id="GO:0051539">
    <property type="term" value="F:4 iron, 4 sulfur cluster binding"/>
    <property type="evidence" value="ECO:0007669"/>
    <property type="project" value="UniProtKB-KW"/>
</dbReference>
<evidence type="ECO:0000256" key="6">
    <source>
        <dbReference type="ARBA" id="ARBA00023014"/>
    </source>
</evidence>
<feature type="domain" description="Radical SAM core" evidence="7">
    <location>
        <begin position="4"/>
        <end position="241"/>
    </location>
</feature>
<sequence>MQVSNQPIIRCFLFKVASRCNINCDYCYMYNHLDQSYKSQPKIMSKEILETAATRINEYVVENSIDRIAIVYHGGEPLLLGAEVLAKHVEYVRNMIRQETIVDFSLQTNGVLLKETDLELFEKCGLQVSLSLDGGQTANDKHRLDHRGKSTFADTEKALRLLEKKPNVFAGVIAVIDPFNDPSEILSFFSNYDIPQLDFLLPDANYVTIPPHRNEQPDIYENWLLNCFDLWFDHYSALKVRTFDSILASLLGAPSETDGFGFGDVGLITIETDGTYHDLDVLKITGEGTDLTRGDVKTTNIAYAIDSESVKKHRELLRKDGLCLTCQECSVVDVCGGGAVAHRYSDTGFLNPSIYCKELKNLIEHANKKVTDQLQIELDTNSISQISENDIQEYELETGVNNSFINILESFRNSQSEMFMTTISQINKEEYNATVEKILALEPNTLKQIATSPAVVAWTEVIKRRLEGSEAKSVDGETLPIDLKYLQDILNCDITNLFAWPKLQNSDKWLRLPFGNRVYFEDLSQVTDGQTVINKALNLIVKWKSSIVDEMKAISPDVLFIRDLDAPLDRVVSFSDNSVPGALYVQLMRNDKYIHPADLADSIIHEHRHQKLYLLQRVCPIVYSDYPLVASPWREELRPPSGLFHALYVFVELLDFWAFLRKSKEQGLTDVATNNCRKISDQLITGFEVIDKCDLTLLGRELLNCLKNRCEYLMIDDEN</sequence>
<dbReference type="Proteomes" id="UP000184782">
    <property type="component" value="Unassembled WGS sequence"/>
</dbReference>
<dbReference type="RefSeq" id="WP_074230786.1">
    <property type="nucleotide sequence ID" value="NZ_FSRQ01000002.1"/>
</dbReference>
<evidence type="ECO:0000256" key="3">
    <source>
        <dbReference type="ARBA" id="ARBA00022691"/>
    </source>
</evidence>
<dbReference type="PANTHER" id="PTHR43273">
    <property type="entry name" value="ANAEROBIC SULFATASE-MATURATING ENZYME HOMOLOG ASLB-RELATED"/>
    <property type="match status" value="1"/>
</dbReference>
<dbReference type="InterPro" id="IPR007197">
    <property type="entry name" value="rSAM"/>
</dbReference>
<comment type="cofactor">
    <cofactor evidence="1">
        <name>[4Fe-4S] cluster</name>
        <dbReference type="ChEBI" id="CHEBI:49883"/>
    </cofactor>
</comment>
<accession>A0A1N6HMN2</accession>
<dbReference type="EMBL" id="FSRQ01000002">
    <property type="protein sequence ID" value="SIO21030.1"/>
    <property type="molecule type" value="Genomic_DNA"/>
</dbReference>
<dbReference type="InterPro" id="IPR013785">
    <property type="entry name" value="Aldolase_TIM"/>
</dbReference>
<evidence type="ECO:0000256" key="4">
    <source>
        <dbReference type="ARBA" id="ARBA00022723"/>
    </source>
</evidence>
<evidence type="ECO:0000256" key="2">
    <source>
        <dbReference type="ARBA" id="ARBA00022485"/>
    </source>
</evidence>
<dbReference type="CDD" id="cd01335">
    <property type="entry name" value="Radical_SAM"/>
    <property type="match status" value="1"/>
</dbReference>
<dbReference type="SFLD" id="SFLDG01067">
    <property type="entry name" value="SPASM/twitch_domain_containing"/>
    <property type="match status" value="1"/>
</dbReference>
<keyword evidence="4" id="KW-0479">Metal-binding</keyword>
<dbReference type="Gene3D" id="3.20.20.70">
    <property type="entry name" value="Aldolase class I"/>
    <property type="match status" value="1"/>
</dbReference>
<dbReference type="NCBIfam" id="TIGR04269">
    <property type="entry name" value="SAM_SPASM_FxsB"/>
    <property type="match status" value="1"/>
</dbReference>
<dbReference type="SFLD" id="SFLDG01386">
    <property type="entry name" value="main_SPASM_domain-containing"/>
    <property type="match status" value="1"/>
</dbReference>
<keyword evidence="9" id="KW-1185">Reference proteome</keyword>
<dbReference type="InterPro" id="IPR058240">
    <property type="entry name" value="rSAM_sf"/>
</dbReference>
<evidence type="ECO:0000259" key="7">
    <source>
        <dbReference type="PROSITE" id="PS51918"/>
    </source>
</evidence>
<gene>
    <name evidence="8" type="ORF">SAMN05421769_2672</name>
</gene>
<evidence type="ECO:0000256" key="1">
    <source>
        <dbReference type="ARBA" id="ARBA00001966"/>
    </source>
</evidence>
<dbReference type="InterPro" id="IPR023867">
    <property type="entry name" value="Sulphatase_maturase_rSAM"/>
</dbReference>
<dbReference type="AlphaFoldDB" id="A0A1N6HMN2"/>
<dbReference type="SFLD" id="SFLDG01072">
    <property type="entry name" value="dehydrogenase_like"/>
    <property type="match status" value="1"/>
</dbReference>
<dbReference type="PROSITE" id="PS01305">
    <property type="entry name" value="MOAA_NIFB_PQQE"/>
    <property type="match status" value="1"/>
</dbReference>
<dbReference type="InterPro" id="IPR026337">
    <property type="entry name" value="AKG_HExxH"/>
</dbReference>
<protein>
    <recommendedName>
        <fullName evidence="7">Radical SAM core domain-containing protein</fullName>
    </recommendedName>
</protein>